<reference evidence="2" key="2">
    <citation type="submission" date="2025-08" db="UniProtKB">
        <authorList>
            <consortium name="Ensembl"/>
        </authorList>
    </citation>
    <scope>IDENTIFICATION</scope>
</reference>
<keyword evidence="3" id="KW-1185">Reference proteome</keyword>
<evidence type="ECO:0000313" key="3">
    <source>
        <dbReference type="Proteomes" id="UP000694548"/>
    </source>
</evidence>
<dbReference type="GeneTree" id="ENSGT01030000235036"/>
<dbReference type="AlphaFoldDB" id="A0A8C6LV56"/>
<protein>
    <submittedName>
        <fullName evidence="2">Uncharacterized protein</fullName>
    </submittedName>
</protein>
<evidence type="ECO:0000256" key="1">
    <source>
        <dbReference type="SAM" id="MobiDB-lite"/>
    </source>
</evidence>
<sequence length="178" mass="19332">MPAPAAMSTIPNTSMSLLSGPWRPTEPTQSSTVPHRLTARPTARISAGSALPPLFSCSIRCRLCTQFMSWIAELRSCLSNTARARRQRVVPTPRRHSPDRLVVVDSRPTPPSPNPTMRATEAQYCISVWISGMAGSHSMNPKPDGAEIFTFTKISPTHSDPHSLQLPPVICHHSASSG</sequence>
<feature type="region of interest" description="Disordered" evidence="1">
    <location>
        <begin position="1"/>
        <end position="36"/>
    </location>
</feature>
<dbReference type="Proteomes" id="UP000694548">
    <property type="component" value="Chromosome sgr09"/>
</dbReference>
<name>A0A8C6LV56_NOTFU</name>
<organism evidence="2 3">
    <name type="scientific">Nothobranchius furzeri</name>
    <name type="common">Turquoise killifish</name>
    <dbReference type="NCBI Taxonomy" id="105023"/>
    <lineage>
        <taxon>Eukaryota</taxon>
        <taxon>Metazoa</taxon>
        <taxon>Chordata</taxon>
        <taxon>Craniata</taxon>
        <taxon>Vertebrata</taxon>
        <taxon>Euteleostomi</taxon>
        <taxon>Actinopterygii</taxon>
        <taxon>Neopterygii</taxon>
        <taxon>Teleostei</taxon>
        <taxon>Neoteleostei</taxon>
        <taxon>Acanthomorphata</taxon>
        <taxon>Ovalentaria</taxon>
        <taxon>Atherinomorphae</taxon>
        <taxon>Cyprinodontiformes</taxon>
        <taxon>Nothobranchiidae</taxon>
        <taxon>Nothobranchius</taxon>
    </lineage>
</organism>
<accession>A0A8C6LV56</accession>
<reference evidence="2" key="1">
    <citation type="submission" date="2014-08" db="EMBL/GenBank/DDBJ databases">
        <authorList>
            <person name="Senf B."/>
            <person name="Petzold A."/>
            <person name="Downie B.R."/>
            <person name="Koch P."/>
            <person name="Platzer M."/>
        </authorList>
    </citation>
    <scope>NUCLEOTIDE SEQUENCE [LARGE SCALE GENOMIC DNA]</scope>
    <source>
        <strain evidence="2">GRZ</strain>
    </source>
</reference>
<evidence type="ECO:0000313" key="2">
    <source>
        <dbReference type="Ensembl" id="ENSNFUP00015023715.1"/>
    </source>
</evidence>
<reference evidence="2" key="3">
    <citation type="submission" date="2025-09" db="UniProtKB">
        <authorList>
            <consortium name="Ensembl"/>
        </authorList>
    </citation>
    <scope>IDENTIFICATION</scope>
</reference>
<proteinExistence type="predicted"/>
<dbReference type="Ensembl" id="ENSNFUT00015024802.1">
    <property type="protein sequence ID" value="ENSNFUP00015023715.1"/>
    <property type="gene ID" value="ENSNFUG00015011479.1"/>
</dbReference>